<name>A0A0C2MTZ2_THEKT</name>
<feature type="region of interest" description="Disordered" evidence="1">
    <location>
        <begin position="1"/>
        <end position="51"/>
    </location>
</feature>
<dbReference type="Proteomes" id="UP000031668">
    <property type="component" value="Unassembled WGS sequence"/>
</dbReference>
<feature type="compositionally biased region" description="Basic and acidic residues" evidence="1">
    <location>
        <begin position="564"/>
        <end position="576"/>
    </location>
</feature>
<feature type="compositionally biased region" description="Basic and acidic residues" evidence="1">
    <location>
        <begin position="38"/>
        <end position="51"/>
    </location>
</feature>
<keyword evidence="3" id="KW-1185">Reference proteome</keyword>
<comment type="caution">
    <text evidence="2">The sequence shown here is derived from an EMBL/GenBank/DDBJ whole genome shotgun (WGS) entry which is preliminary data.</text>
</comment>
<protein>
    <submittedName>
        <fullName evidence="2">Uncharacterized protein</fullName>
    </submittedName>
</protein>
<feature type="compositionally biased region" description="Basic and acidic residues" evidence="1">
    <location>
        <begin position="95"/>
        <end position="108"/>
    </location>
</feature>
<feature type="compositionally biased region" description="Polar residues" evidence="1">
    <location>
        <begin position="110"/>
        <end position="123"/>
    </location>
</feature>
<evidence type="ECO:0000313" key="3">
    <source>
        <dbReference type="Proteomes" id="UP000031668"/>
    </source>
</evidence>
<feature type="compositionally biased region" description="Polar residues" evidence="1">
    <location>
        <begin position="593"/>
        <end position="603"/>
    </location>
</feature>
<proteinExistence type="predicted"/>
<evidence type="ECO:0000313" key="2">
    <source>
        <dbReference type="EMBL" id="KII70796.1"/>
    </source>
</evidence>
<feature type="region of interest" description="Disordered" evidence="1">
    <location>
        <begin position="95"/>
        <end position="123"/>
    </location>
</feature>
<gene>
    <name evidence="2" type="ORF">RF11_14956</name>
</gene>
<feature type="compositionally biased region" description="Basic and acidic residues" evidence="1">
    <location>
        <begin position="7"/>
        <end position="23"/>
    </location>
</feature>
<feature type="region of interest" description="Disordered" evidence="1">
    <location>
        <begin position="528"/>
        <end position="604"/>
    </location>
</feature>
<dbReference type="EMBL" id="JWZT01001962">
    <property type="protein sequence ID" value="KII70796.1"/>
    <property type="molecule type" value="Genomic_DNA"/>
</dbReference>
<feature type="region of interest" description="Disordered" evidence="1">
    <location>
        <begin position="781"/>
        <end position="803"/>
    </location>
</feature>
<feature type="compositionally biased region" description="Polar residues" evidence="1">
    <location>
        <begin position="294"/>
        <end position="306"/>
    </location>
</feature>
<feature type="compositionally biased region" description="Polar residues" evidence="1">
    <location>
        <begin position="781"/>
        <end position="790"/>
    </location>
</feature>
<reference evidence="2 3" key="1">
    <citation type="journal article" date="2014" name="Genome Biol. Evol.">
        <title>The genome of the myxosporean Thelohanellus kitauei shows adaptations to nutrient acquisition within its fish host.</title>
        <authorList>
            <person name="Yang Y."/>
            <person name="Xiong J."/>
            <person name="Zhou Z."/>
            <person name="Huo F."/>
            <person name="Miao W."/>
            <person name="Ran C."/>
            <person name="Liu Y."/>
            <person name="Zhang J."/>
            <person name="Feng J."/>
            <person name="Wang M."/>
            <person name="Wang M."/>
            <person name="Wang L."/>
            <person name="Yao B."/>
        </authorList>
    </citation>
    <scope>NUCLEOTIDE SEQUENCE [LARGE SCALE GENOMIC DNA]</scope>
    <source>
        <strain evidence="2">Wuqing</strain>
    </source>
</reference>
<feature type="region of interest" description="Disordered" evidence="1">
    <location>
        <begin position="136"/>
        <end position="164"/>
    </location>
</feature>
<dbReference type="AlphaFoldDB" id="A0A0C2MTZ2"/>
<feature type="region of interest" description="Disordered" evidence="1">
    <location>
        <begin position="253"/>
        <end position="306"/>
    </location>
</feature>
<accession>A0A0C2MTZ2</accession>
<organism evidence="2 3">
    <name type="scientific">Thelohanellus kitauei</name>
    <name type="common">Myxosporean</name>
    <dbReference type="NCBI Taxonomy" id="669202"/>
    <lineage>
        <taxon>Eukaryota</taxon>
        <taxon>Metazoa</taxon>
        <taxon>Cnidaria</taxon>
        <taxon>Myxozoa</taxon>
        <taxon>Myxosporea</taxon>
        <taxon>Bivalvulida</taxon>
        <taxon>Platysporina</taxon>
        <taxon>Myxobolidae</taxon>
        <taxon>Thelohanellus</taxon>
    </lineage>
</organism>
<evidence type="ECO:0000256" key="1">
    <source>
        <dbReference type="SAM" id="MobiDB-lite"/>
    </source>
</evidence>
<sequence length="1043" mass="117595">MYRRKTKEVSSNDKNDDAGRSEAKLLPTQDDTTGQNPEIDRLGRTTEEAAKSPKVLKYLGARVISTNNRRSIIRGVRTKAEYMNLNKPSENARIIKESREDSKEKDETTLMGQSDTQPFLSNSGAKELASGTAWPIRNSHSLDSDHPRAYKTGPDEQITSNEFSSSLSVHPQYVESPSVTLSNASTAIGGKQTADLMSNESHTFISQLSTTHQQSTDRPNVSDVHLHSSVNVESQTSETSTNVVLPVLSSFTSTPAVPLHSSDVANPSGHYSDMKSNLETTVPPGDSLDRYQKYPSSNLPSNASRRVSMDQENVSLPPIFTCSHDSLITNQPFVTASGYIPSTMQSSAHSSMRVPYSKSLTETQPVCCPSSSCDPNPKLSTVSMQGTDDLDDGANTSIPYVKLPPRKSDMSDFLNKGDDIHLITPIMFNDPPPRCPEPILDPRFQPLRSVDSSENCCNKNSELHLQDDEIATQTQTSGHQEQEFVHLPPQVTRGLVYENYTRFNALYANQKSEDQLVKKSLDQKRKRVLDEGDDSAQNQIKRDPQFSPKYSGEIDGSKTSNLIEKPESRCDNENKRVHTIPNLDHQDLKDSRYSNPEEQTPFSHNKDILSKSKNQSFKSEQKIIFKYNNTHKKTTPDHSTACTDIIQETGAIQGTLEGLMNETDGSIYEIEGEISDSPKFIQGNEMESDDNRMNQKSVNLQSNASDEKSRFKRQSAHNLYHNLDSKETCGLQNQPTYNKTRVASDNREIDNQYELKYPNHSVSFGHKMSHRQTHDYNRKNVSTTNQSQVKNMKDAGDSSPELSSKNAAIFEDLAYKFGRSAIIDESRPGVSANNEPSSYISDAERFRSVPKKNPPIPRASAAAQGNYYPPQNYYSYPDMNYQQYNSSLLFPQQYMNHFVPPLLYSHPHDRFAGPFNQSQLYYTPRYIPYPHDQSPFSYQRPNDPNTAAFIQWQEEYSKWYRNYQNSLSLQTSRRNSFEKSPGFLASQCDNFSNVFSEQRSMDDRRSVGNSSLNFQEPRPSFHRTTPLFYATDHATFSFGLLIS</sequence>